<name>A0A915KHP0_ROMCU</name>
<evidence type="ECO:0000313" key="2">
    <source>
        <dbReference type="WBParaSite" id="nRc.2.0.1.t38257-RA"/>
    </source>
</evidence>
<accession>A0A915KHP0</accession>
<evidence type="ECO:0000313" key="1">
    <source>
        <dbReference type="Proteomes" id="UP000887565"/>
    </source>
</evidence>
<dbReference type="WBParaSite" id="nRc.2.0.1.t38257-RA">
    <property type="protein sequence ID" value="nRc.2.0.1.t38257-RA"/>
    <property type="gene ID" value="nRc.2.0.1.g38257"/>
</dbReference>
<proteinExistence type="predicted"/>
<protein>
    <submittedName>
        <fullName evidence="2">Uncharacterized protein</fullName>
    </submittedName>
</protein>
<dbReference type="AlphaFoldDB" id="A0A915KHP0"/>
<sequence length="145" mass="16108">MALNQRVIDGKILRASLGTTKYCSCFLQNKPCQKTCLLFGDHLRTSNNSILQQRGDVFPCTSNELSNFGQKTSRDGSITPQSLTTTVCEQQMATIANPLPVSPVSNADFAKNYRANIAPRHYKKLDATIKSAVLELDLCNWQHKC</sequence>
<dbReference type="Proteomes" id="UP000887565">
    <property type="component" value="Unplaced"/>
</dbReference>
<organism evidence="1 2">
    <name type="scientific">Romanomermis culicivorax</name>
    <name type="common">Nematode worm</name>
    <dbReference type="NCBI Taxonomy" id="13658"/>
    <lineage>
        <taxon>Eukaryota</taxon>
        <taxon>Metazoa</taxon>
        <taxon>Ecdysozoa</taxon>
        <taxon>Nematoda</taxon>
        <taxon>Enoplea</taxon>
        <taxon>Dorylaimia</taxon>
        <taxon>Mermithida</taxon>
        <taxon>Mermithoidea</taxon>
        <taxon>Mermithidae</taxon>
        <taxon>Romanomermis</taxon>
    </lineage>
</organism>
<keyword evidence="1" id="KW-1185">Reference proteome</keyword>
<reference evidence="2" key="1">
    <citation type="submission" date="2022-11" db="UniProtKB">
        <authorList>
            <consortium name="WormBaseParasite"/>
        </authorList>
    </citation>
    <scope>IDENTIFICATION</scope>
</reference>